<dbReference type="EMBL" id="GGEC01051878">
    <property type="protein sequence ID" value="MBX32362.1"/>
    <property type="molecule type" value="Transcribed_RNA"/>
</dbReference>
<accession>A0A2P2MQ86</accession>
<organism evidence="1">
    <name type="scientific">Rhizophora mucronata</name>
    <name type="common">Asiatic mangrove</name>
    <dbReference type="NCBI Taxonomy" id="61149"/>
    <lineage>
        <taxon>Eukaryota</taxon>
        <taxon>Viridiplantae</taxon>
        <taxon>Streptophyta</taxon>
        <taxon>Embryophyta</taxon>
        <taxon>Tracheophyta</taxon>
        <taxon>Spermatophyta</taxon>
        <taxon>Magnoliopsida</taxon>
        <taxon>eudicotyledons</taxon>
        <taxon>Gunneridae</taxon>
        <taxon>Pentapetalae</taxon>
        <taxon>rosids</taxon>
        <taxon>fabids</taxon>
        <taxon>Malpighiales</taxon>
        <taxon>Rhizophoraceae</taxon>
        <taxon>Rhizophora</taxon>
    </lineage>
</organism>
<evidence type="ECO:0000313" key="1">
    <source>
        <dbReference type="EMBL" id="MBX32362.1"/>
    </source>
</evidence>
<sequence length="72" mass="8291">MGMKFLNLAVKKKCSFVGMEMKFLLSCFPDPPLPRQLTATKGFLYLCQSCRPFDLFSAFFQLLYKNTEVRPG</sequence>
<proteinExistence type="predicted"/>
<dbReference type="AlphaFoldDB" id="A0A2P2MQ86"/>
<protein>
    <submittedName>
        <fullName evidence="1">Uncharacterized protein</fullName>
    </submittedName>
</protein>
<name>A0A2P2MQ86_RHIMU</name>
<reference evidence="1" key="1">
    <citation type="submission" date="2018-02" db="EMBL/GenBank/DDBJ databases">
        <title>Rhizophora mucronata_Transcriptome.</title>
        <authorList>
            <person name="Meera S.P."/>
            <person name="Sreeshan A."/>
            <person name="Augustine A."/>
        </authorList>
    </citation>
    <scope>NUCLEOTIDE SEQUENCE</scope>
    <source>
        <tissue evidence="1">Leaf</tissue>
    </source>
</reference>